<dbReference type="Pfam" id="PF06294">
    <property type="entry name" value="CH_2"/>
    <property type="match status" value="1"/>
</dbReference>
<comment type="caution">
    <text evidence="4">The sequence shown here is derived from an EMBL/GenBank/DDBJ whole genome shotgun (WGS) entry which is preliminary data.</text>
</comment>
<dbReference type="InterPro" id="IPR036872">
    <property type="entry name" value="CH_dom_sf"/>
</dbReference>
<feature type="compositionally biased region" description="Basic and acidic residues" evidence="2">
    <location>
        <begin position="1163"/>
        <end position="1172"/>
    </location>
</feature>
<dbReference type="Gene3D" id="1.10.418.10">
    <property type="entry name" value="Calponin-like domain"/>
    <property type="match status" value="1"/>
</dbReference>
<dbReference type="InterPro" id="IPR052634">
    <property type="entry name" value="Sperm_flagellar-bone_growth"/>
</dbReference>
<dbReference type="Pfam" id="PF22946">
    <property type="entry name" value="SPEF2_D5"/>
    <property type="match status" value="1"/>
</dbReference>
<evidence type="ECO:0000256" key="1">
    <source>
        <dbReference type="SAM" id="Coils"/>
    </source>
</evidence>
<feature type="region of interest" description="Disordered" evidence="2">
    <location>
        <begin position="276"/>
        <end position="300"/>
    </location>
</feature>
<gene>
    <name evidence="4" type="ORF">TrVE_jg10054</name>
</gene>
<dbReference type="EMBL" id="BRXX01000575">
    <property type="protein sequence ID" value="GMH47319.1"/>
    <property type="molecule type" value="Genomic_DNA"/>
</dbReference>
<feature type="domain" description="Calponin-homology (CH)" evidence="3">
    <location>
        <begin position="1"/>
        <end position="103"/>
    </location>
</feature>
<feature type="compositionally biased region" description="Acidic residues" evidence="2">
    <location>
        <begin position="915"/>
        <end position="929"/>
    </location>
</feature>
<dbReference type="PANTHER" id="PTHR14919:SF0">
    <property type="entry name" value="SPERM FLAGELLAR PROTEIN 2"/>
    <property type="match status" value="1"/>
</dbReference>
<dbReference type="InterPro" id="IPR054517">
    <property type="entry name" value="SPEF2_D5"/>
</dbReference>
<proteinExistence type="predicted"/>
<protein>
    <recommendedName>
        <fullName evidence="3">Calponin-homology (CH) domain-containing protein</fullName>
    </recommendedName>
</protein>
<evidence type="ECO:0000313" key="5">
    <source>
        <dbReference type="Proteomes" id="UP001165160"/>
    </source>
</evidence>
<reference evidence="5" key="1">
    <citation type="journal article" date="2023" name="Commun. Biol.">
        <title>Genome analysis of Parmales, the sister group of diatoms, reveals the evolutionary specialization of diatoms from phago-mixotrophs to photoautotrophs.</title>
        <authorList>
            <person name="Ban H."/>
            <person name="Sato S."/>
            <person name="Yoshikawa S."/>
            <person name="Yamada K."/>
            <person name="Nakamura Y."/>
            <person name="Ichinomiya M."/>
            <person name="Sato N."/>
            <person name="Blanc-Mathieu R."/>
            <person name="Endo H."/>
            <person name="Kuwata A."/>
            <person name="Ogata H."/>
        </authorList>
    </citation>
    <scope>NUCLEOTIDE SEQUENCE [LARGE SCALE GENOMIC DNA]</scope>
    <source>
        <strain evidence="5">NIES 3699</strain>
    </source>
</reference>
<dbReference type="PROSITE" id="PS50021">
    <property type="entry name" value="CH"/>
    <property type="match status" value="1"/>
</dbReference>
<feature type="region of interest" description="Disordered" evidence="2">
    <location>
        <begin position="1465"/>
        <end position="1497"/>
    </location>
</feature>
<feature type="compositionally biased region" description="Acidic residues" evidence="2">
    <location>
        <begin position="1465"/>
        <end position="1491"/>
    </location>
</feature>
<evidence type="ECO:0000256" key="2">
    <source>
        <dbReference type="SAM" id="MobiDB-lite"/>
    </source>
</evidence>
<dbReference type="Gene3D" id="3.40.50.300">
    <property type="entry name" value="P-loop containing nucleotide triphosphate hydrolases"/>
    <property type="match status" value="1"/>
</dbReference>
<keyword evidence="1" id="KW-0175">Coiled coil</keyword>
<name>A0A9W6ZB21_9STRA</name>
<feature type="region of interest" description="Disordered" evidence="2">
    <location>
        <begin position="1189"/>
        <end position="1208"/>
    </location>
</feature>
<evidence type="ECO:0000259" key="3">
    <source>
        <dbReference type="PROSITE" id="PS50021"/>
    </source>
</evidence>
<keyword evidence="5" id="KW-1185">Reference proteome</keyword>
<feature type="region of interest" description="Disordered" evidence="2">
    <location>
        <begin position="113"/>
        <end position="136"/>
    </location>
</feature>
<dbReference type="InterPro" id="IPR027417">
    <property type="entry name" value="P-loop_NTPase"/>
</dbReference>
<organism evidence="4 5">
    <name type="scientific">Triparma verrucosa</name>
    <dbReference type="NCBI Taxonomy" id="1606542"/>
    <lineage>
        <taxon>Eukaryota</taxon>
        <taxon>Sar</taxon>
        <taxon>Stramenopiles</taxon>
        <taxon>Ochrophyta</taxon>
        <taxon>Bolidophyceae</taxon>
        <taxon>Parmales</taxon>
        <taxon>Triparmaceae</taxon>
        <taxon>Triparma</taxon>
    </lineage>
</organism>
<feature type="coiled-coil region" evidence="1">
    <location>
        <begin position="214"/>
        <end position="251"/>
    </location>
</feature>
<feature type="region of interest" description="Disordered" evidence="2">
    <location>
        <begin position="908"/>
        <end position="929"/>
    </location>
</feature>
<feature type="compositionally biased region" description="Gly residues" evidence="2">
    <location>
        <begin position="1129"/>
        <end position="1146"/>
    </location>
</feature>
<dbReference type="InterPro" id="IPR001715">
    <property type="entry name" value="CH_dom"/>
</dbReference>
<evidence type="ECO:0000313" key="4">
    <source>
        <dbReference type="EMBL" id="GMH47319.1"/>
    </source>
</evidence>
<dbReference type="GO" id="GO:0005737">
    <property type="term" value="C:cytoplasm"/>
    <property type="evidence" value="ECO:0007669"/>
    <property type="project" value="UniProtKB-ARBA"/>
</dbReference>
<dbReference type="PANTHER" id="PTHR14919">
    <property type="entry name" value="KPL2-RELATED"/>
    <property type="match status" value="1"/>
</dbReference>
<sequence>MAELLMSWLNDELKMSKRVTNLDADFANGYLFGEILFKHNQQADFGQFNKKQTPDAKIQNFCMIEPTLKRLNIKFDAKVAYGIMQSDQSKTSKLVYQLKMCFDRLEKFSAPTSIRGTDEKSGKKPLPNIPVRPSHSKFNEMSHTMFDKSIRQMIEGGNNVMMDSQLKRFKDEEEKQMRDLEQFKHDTNAAAVQKIIDIKAQRMSQKKEADSHKNAKNQENLETWERNQALAKERKNVKKRVEKKLQAKKEEHQSGNKMNDKASVVDQIRDFEHRLSRMDKPPPVAASSRVSNNDPNALVSDKRGMEKDVANQMKTISTRKKLTEEKSLAREKRRRRFIKQQEEAQIEGYNELGTEMIREQLTRLTVQEKSTSADIKTISKHTQMATENRAFRLAQYKARSEVDTEVALSRDNSFLDSSKVTMNAEIAAQHVRLTAAKTASDCTSTKRSTMLAEDTLSSLIDLALTVADYREYAKHYEYNYVDEDPVPLEVWSDLKRAYTNVQVLPTFTAPTGDARVWGVTSTSPSDSVAEVIDSTEYQEYIGNVGMWDKFVYKLPSPEVEADSSATALGDTVISTSLTANPFPEPAPAPVIPNFPLKIALCGVSFSGKTEQASRLSERYALKVISVDDELSAACDFSSQVQLGSVEEPAPDTLSYEFLLLGREANAALVLGGEVSDSIYTSLAVAAIKRLAEENKAAGEDEEFLGWICEDFPQTTKQAILFEKALTGYDAEAWVDHPHDRKSELAAPGARVDPPFTVIKSGVDLVFNLKNEIDTTLKRSLGRRLDPVTGERYHLEIARPPFDLICKERLVEPEDGANASDNLSLQVLTHVKGMEGGEEFFAKFDNLKTVGTDGLTTEGVFAVISKHIDSFFAAENERAALVAEEKALRVAEEEALRVAEEEAKRIAEEKAAMKEEDGEGEGGGGEPEEVEVVEVEPEPVAPIVPTLSQELGAILDSRFGAASTQYSGLVQRTLRSLREERIQLAQHLHDVRAAFHEMLVAVDNKQPVVSAFVKEFNEVDTDMRFDSRTKAELVLRIEEIRNTLWTLIETRKAEVETRLKETREDGWVEKRDHALKGNFGFMMQLEVDRFFHGVEMLMDNVGAVTGELPLEATEGVLKGIGDDAEEVVEAGGGGKGKGGGGKGGGKGGKGKKGGKGGEGAEEESTVKPAERTKVPPTVFVSLPLALKKGGEEEEEVIEDKKDKKGKKGKEVEEEVVVKDMLLGAFEAAMAYAGSYGSEGLKLAELEELEEGESHSEKVLADREKIAECYKAVWYEAAQLKARLQRLYDAGLAASQKVQGLSLKCYDEIEVSIGERITGELEAMEKLVSCATSKVRDEESIEFYWSLQSLEFKIHQDKRILPVKVGRDPPVVVEYGYSKFNDGQLAALAEGLEDLNLVDEEVGGVDVEETAGYLFGLSCEEGTSLPEFWAGKDYNEFYELVLGLAGLGDVVLKAEIVDFFAGAEEMEVVEEEEEEEEVVKEEKEEEVEGEDGGEEKKES</sequence>
<dbReference type="Proteomes" id="UP001165160">
    <property type="component" value="Unassembled WGS sequence"/>
</dbReference>
<accession>A0A9W6ZB21</accession>
<feature type="region of interest" description="Disordered" evidence="2">
    <location>
        <begin position="1127"/>
        <end position="1172"/>
    </location>
</feature>
<dbReference type="InterPro" id="IPR010441">
    <property type="entry name" value="CH_2"/>
</dbReference>
<dbReference type="SUPFAM" id="SSF52540">
    <property type="entry name" value="P-loop containing nucleoside triphosphate hydrolases"/>
    <property type="match status" value="1"/>
</dbReference>